<keyword evidence="13 24" id="KW-1133">Transmembrane helix</keyword>
<evidence type="ECO:0000256" key="14">
    <source>
        <dbReference type="ARBA" id="ARBA00023098"/>
    </source>
</evidence>
<keyword evidence="17" id="KW-1208">Phospholipid metabolism</keyword>
<evidence type="ECO:0000256" key="20">
    <source>
        <dbReference type="ARBA" id="ARBA00032253"/>
    </source>
</evidence>
<dbReference type="EMBL" id="LR215037">
    <property type="protein sequence ID" value="VEU75526.1"/>
    <property type="molecule type" value="Genomic_DNA"/>
</dbReference>
<evidence type="ECO:0000313" key="26">
    <source>
        <dbReference type="Proteomes" id="UP000290243"/>
    </source>
</evidence>
<evidence type="ECO:0000256" key="19">
    <source>
        <dbReference type="ARBA" id="ARBA00031825"/>
    </source>
</evidence>
<keyword evidence="16" id="KW-0594">Phospholipid biosynthesis</keyword>
<protein>
    <recommendedName>
        <fullName evidence="7">Phosphatidate cytidylyltransferase</fullName>
        <ecNumber evidence="6">2.7.7.41</ecNumber>
    </recommendedName>
    <alternativeName>
        <fullName evidence="20">CDP-DAG synthase</fullName>
    </alternativeName>
    <alternativeName>
        <fullName evidence="22">CDP-DG synthase</fullName>
    </alternativeName>
    <alternativeName>
        <fullName evidence="18">CDP-diacylglycerol synthase</fullName>
    </alternativeName>
    <alternativeName>
        <fullName evidence="21">CDP-diglyceride pyrophosphorylase</fullName>
    </alternativeName>
    <alternativeName>
        <fullName evidence="23">CDP-diglyceride synthase</fullName>
    </alternativeName>
    <alternativeName>
        <fullName evidence="19">CTP:phosphatidate cytidylyltransferase</fullName>
    </alternativeName>
</protein>
<evidence type="ECO:0000256" key="1">
    <source>
        <dbReference type="ARBA" id="ARBA00001698"/>
    </source>
</evidence>
<evidence type="ECO:0000313" key="25">
    <source>
        <dbReference type="EMBL" id="VEU75526.1"/>
    </source>
</evidence>
<keyword evidence="26" id="KW-1185">Reference proteome</keyword>
<reference evidence="25 26" key="1">
    <citation type="submission" date="2019-01" db="EMBL/GenBank/DDBJ databases">
        <authorList>
            <consortium name="Pathogen Informatics"/>
        </authorList>
    </citation>
    <scope>NUCLEOTIDE SEQUENCE [LARGE SCALE GENOMIC DNA]</scope>
    <source>
        <strain evidence="25 26">NCTC10168</strain>
    </source>
</reference>
<evidence type="ECO:0000256" key="15">
    <source>
        <dbReference type="ARBA" id="ARBA00023136"/>
    </source>
</evidence>
<dbReference type="Pfam" id="PF01148">
    <property type="entry name" value="CTP_transf_1"/>
    <property type="match status" value="1"/>
</dbReference>
<evidence type="ECO:0000256" key="22">
    <source>
        <dbReference type="ARBA" id="ARBA00032743"/>
    </source>
</evidence>
<comment type="pathway">
    <text evidence="4">Lipid metabolism.</text>
</comment>
<feature type="transmembrane region" description="Helical" evidence="24">
    <location>
        <begin position="176"/>
        <end position="198"/>
    </location>
</feature>
<dbReference type="PANTHER" id="PTHR46382">
    <property type="entry name" value="PHOSPHATIDATE CYTIDYLYLTRANSFERASE"/>
    <property type="match status" value="1"/>
</dbReference>
<keyword evidence="12 25" id="KW-0548">Nucleotidyltransferase</keyword>
<evidence type="ECO:0000256" key="10">
    <source>
        <dbReference type="ARBA" id="ARBA00022679"/>
    </source>
</evidence>
<feature type="transmembrane region" description="Helical" evidence="24">
    <location>
        <begin position="219"/>
        <end position="241"/>
    </location>
</feature>
<comment type="pathway">
    <text evidence="3">Phospholipid metabolism; CDP-diacylglycerol biosynthesis; CDP-diacylglycerol from sn-glycerol 3-phosphate: step 3/3.</text>
</comment>
<evidence type="ECO:0000256" key="11">
    <source>
        <dbReference type="ARBA" id="ARBA00022692"/>
    </source>
</evidence>
<dbReference type="EC" id="2.7.7.41" evidence="6"/>
<evidence type="ECO:0000256" key="6">
    <source>
        <dbReference type="ARBA" id="ARBA00012487"/>
    </source>
</evidence>
<organism evidence="25 26">
    <name type="scientific">Mycoplasmopsis maculosa</name>
    <dbReference type="NCBI Taxonomy" id="114885"/>
    <lineage>
        <taxon>Bacteria</taxon>
        <taxon>Bacillati</taxon>
        <taxon>Mycoplasmatota</taxon>
        <taxon>Mycoplasmoidales</taxon>
        <taxon>Metamycoplasmataceae</taxon>
        <taxon>Mycoplasmopsis</taxon>
    </lineage>
</organism>
<dbReference type="GO" id="GO:0016024">
    <property type="term" value="P:CDP-diacylglycerol biosynthetic process"/>
    <property type="evidence" value="ECO:0007669"/>
    <property type="project" value="TreeGrafter"/>
</dbReference>
<name>A0A449B4N1_9BACT</name>
<feature type="transmembrane region" description="Helical" evidence="24">
    <location>
        <begin position="113"/>
        <end position="134"/>
    </location>
</feature>
<evidence type="ECO:0000256" key="9">
    <source>
        <dbReference type="ARBA" id="ARBA00022516"/>
    </source>
</evidence>
<feature type="transmembrane region" description="Helical" evidence="24">
    <location>
        <begin position="33"/>
        <end position="51"/>
    </location>
</feature>
<feature type="transmembrane region" description="Helical" evidence="24">
    <location>
        <begin position="7"/>
        <end position="27"/>
    </location>
</feature>
<dbReference type="OrthoDB" id="9799199at2"/>
<dbReference type="GO" id="GO:0005886">
    <property type="term" value="C:plasma membrane"/>
    <property type="evidence" value="ECO:0007669"/>
    <property type="project" value="UniProtKB-SubCell"/>
</dbReference>
<evidence type="ECO:0000256" key="18">
    <source>
        <dbReference type="ARBA" id="ARBA00029893"/>
    </source>
</evidence>
<comment type="catalytic activity">
    <reaction evidence="1">
        <text>a 1,2-diacyl-sn-glycero-3-phosphate + CTP + H(+) = a CDP-1,2-diacyl-sn-glycerol + diphosphate</text>
        <dbReference type="Rhea" id="RHEA:16229"/>
        <dbReference type="ChEBI" id="CHEBI:15378"/>
        <dbReference type="ChEBI" id="CHEBI:33019"/>
        <dbReference type="ChEBI" id="CHEBI:37563"/>
        <dbReference type="ChEBI" id="CHEBI:58332"/>
        <dbReference type="ChEBI" id="CHEBI:58608"/>
        <dbReference type="EC" id="2.7.7.41"/>
    </reaction>
</comment>
<dbReference type="RefSeq" id="WP_129646702.1">
    <property type="nucleotide sequence ID" value="NZ_LR215037.1"/>
</dbReference>
<comment type="subcellular location">
    <subcellularLocation>
        <location evidence="2">Cell membrane</location>
        <topology evidence="2">Multi-pass membrane protein</topology>
    </subcellularLocation>
</comment>
<dbReference type="PANTHER" id="PTHR46382:SF1">
    <property type="entry name" value="PHOSPHATIDATE CYTIDYLYLTRANSFERASE"/>
    <property type="match status" value="1"/>
</dbReference>
<evidence type="ECO:0000256" key="21">
    <source>
        <dbReference type="ARBA" id="ARBA00032396"/>
    </source>
</evidence>
<evidence type="ECO:0000256" key="23">
    <source>
        <dbReference type="ARBA" id="ARBA00033406"/>
    </source>
</evidence>
<keyword evidence="10 25" id="KW-0808">Transferase</keyword>
<evidence type="ECO:0000256" key="5">
    <source>
        <dbReference type="ARBA" id="ARBA00010185"/>
    </source>
</evidence>
<feature type="transmembrane region" description="Helical" evidence="24">
    <location>
        <begin position="247"/>
        <end position="268"/>
    </location>
</feature>
<gene>
    <name evidence="25" type="primary">cdsA</name>
    <name evidence="25" type="ORF">NCTC10168_00448</name>
</gene>
<keyword evidence="8" id="KW-1003">Cell membrane</keyword>
<dbReference type="AlphaFoldDB" id="A0A449B4N1"/>
<feature type="transmembrane region" description="Helical" evidence="24">
    <location>
        <begin position="63"/>
        <end position="80"/>
    </location>
</feature>
<evidence type="ECO:0000256" key="16">
    <source>
        <dbReference type="ARBA" id="ARBA00023209"/>
    </source>
</evidence>
<evidence type="ECO:0000256" key="24">
    <source>
        <dbReference type="SAM" id="Phobius"/>
    </source>
</evidence>
<keyword evidence="14" id="KW-0443">Lipid metabolism</keyword>
<dbReference type="KEGG" id="mmau:NCTC10168_00448"/>
<evidence type="ECO:0000256" key="8">
    <source>
        <dbReference type="ARBA" id="ARBA00022475"/>
    </source>
</evidence>
<evidence type="ECO:0000256" key="7">
    <source>
        <dbReference type="ARBA" id="ARBA00019373"/>
    </source>
</evidence>
<dbReference type="GO" id="GO:0004605">
    <property type="term" value="F:phosphatidate cytidylyltransferase activity"/>
    <property type="evidence" value="ECO:0007669"/>
    <property type="project" value="UniProtKB-EC"/>
</dbReference>
<comment type="similarity">
    <text evidence="5">Belongs to the CDS family.</text>
</comment>
<proteinExistence type="inferred from homology"/>
<keyword evidence="9" id="KW-0444">Lipid biosynthesis</keyword>
<feature type="transmembrane region" description="Helical" evidence="24">
    <location>
        <begin position="146"/>
        <end position="170"/>
    </location>
</feature>
<keyword evidence="11 24" id="KW-0812">Transmembrane</keyword>
<dbReference type="Proteomes" id="UP000290243">
    <property type="component" value="Chromosome"/>
</dbReference>
<accession>A0A449B4N1</accession>
<evidence type="ECO:0000256" key="3">
    <source>
        <dbReference type="ARBA" id="ARBA00005119"/>
    </source>
</evidence>
<evidence type="ECO:0000256" key="17">
    <source>
        <dbReference type="ARBA" id="ARBA00023264"/>
    </source>
</evidence>
<evidence type="ECO:0000256" key="13">
    <source>
        <dbReference type="ARBA" id="ARBA00022989"/>
    </source>
</evidence>
<sequence>MKLFKERILPAALFIVALASFMIPVAIWGKHYLAGRITSFIFTTLMCSIFAYEYFNANRMKKVYSIILAIFTSISIFTPIQNVNKLLINIENQKLFTTDEFQFFMTVLLRESILNWLSIVILLIVSLAFLIIELTNKTNMSSKDRIYRFFLTFMTLWFLTNACRFIQISLIFRWELALFICAAPSISDIGGFIGGKFLGKKLINKSFFPNISPKKTWEGFMFAIVFGWAFSISMILGLNLINSNLFAQIPAIILIPFAAVGGDLFFSYLKRINGIKDYSKILVGHGGLLDRFDSITFATMILCITYAFL</sequence>
<evidence type="ECO:0000256" key="12">
    <source>
        <dbReference type="ARBA" id="ARBA00022695"/>
    </source>
</evidence>
<evidence type="ECO:0000256" key="2">
    <source>
        <dbReference type="ARBA" id="ARBA00004651"/>
    </source>
</evidence>
<keyword evidence="15 24" id="KW-0472">Membrane</keyword>
<evidence type="ECO:0000256" key="4">
    <source>
        <dbReference type="ARBA" id="ARBA00005189"/>
    </source>
</evidence>